<evidence type="ECO:0000313" key="3">
    <source>
        <dbReference type="Proteomes" id="UP000323426"/>
    </source>
</evidence>
<sequence length="137" mass="15505">MAVKKVFVSYDHSENVHYKDLLRAWDANTDFDFEFDQRSPNVPIESTASSVIQGALTKKMKEADYILVIIGEKSYSSKWMKWEIDRAKQPDTNLRFAAVKIKSGNINPAGLPRYTAIANSFTLSGIVYALNNAIMCY</sequence>
<dbReference type="Pfam" id="PF08937">
    <property type="entry name" value="ThsB_TIR"/>
    <property type="match status" value="1"/>
</dbReference>
<dbReference type="RefSeq" id="WP_150093419.1">
    <property type="nucleotide sequence ID" value="NZ_VWSF01000038.1"/>
</dbReference>
<feature type="domain" description="Thoeris protein ThsB TIR-like" evidence="1">
    <location>
        <begin position="7"/>
        <end position="101"/>
    </location>
</feature>
<dbReference type="Gene3D" id="3.40.50.11200">
    <property type="match status" value="1"/>
</dbReference>
<dbReference type="Proteomes" id="UP000323426">
    <property type="component" value="Unassembled WGS sequence"/>
</dbReference>
<dbReference type="SUPFAM" id="SSF52200">
    <property type="entry name" value="Toll/Interleukin receptor TIR domain"/>
    <property type="match status" value="1"/>
</dbReference>
<gene>
    <name evidence="2" type="ORF">F0145_25470</name>
</gene>
<comment type="caution">
    <text evidence="2">The sequence shown here is derived from an EMBL/GenBank/DDBJ whole genome shotgun (WGS) entry which is preliminary data.</text>
</comment>
<dbReference type="EMBL" id="VWSF01000038">
    <property type="protein sequence ID" value="KAA5538856.1"/>
    <property type="molecule type" value="Genomic_DNA"/>
</dbReference>
<evidence type="ECO:0000259" key="1">
    <source>
        <dbReference type="Pfam" id="PF08937"/>
    </source>
</evidence>
<proteinExistence type="predicted"/>
<protein>
    <submittedName>
        <fullName evidence="2">TIR-like domain-containing protein</fullName>
    </submittedName>
</protein>
<organism evidence="2 3">
    <name type="scientific">Adhaeribacter rhizoryzae</name>
    <dbReference type="NCBI Taxonomy" id="2607907"/>
    <lineage>
        <taxon>Bacteria</taxon>
        <taxon>Pseudomonadati</taxon>
        <taxon>Bacteroidota</taxon>
        <taxon>Cytophagia</taxon>
        <taxon>Cytophagales</taxon>
        <taxon>Hymenobacteraceae</taxon>
        <taxon>Adhaeribacter</taxon>
    </lineage>
</organism>
<evidence type="ECO:0000313" key="2">
    <source>
        <dbReference type="EMBL" id="KAA5538856.1"/>
    </source>
</evidence>
<keyword evidence="3" id="KW-1185">Reference proteome</keyword>
<dbReference type="InterPro" id="IPR035897">
    <property type="entry name" value="Toll_tir_struct_dom_sf"/>
</dbReference>
<accession>A0A5M6CV89</accession>
<reference evidence="2 3" key="1">
    <citation type="submission" date="2019-09" db="EMBL/GenBank/DDBJ databases">
        <title>Genome sequence and assembly of Adhaeribacter sp.</title>
        <authorList>
            <person name="Chhetri G."/>
        </authorList>
    </citation>
    <scope>NUCLEOTIDE SEQUENCE [LARGE SCALE GENOMIC DNA]</scope>
    <source>
        <strain evidence="2 3">DK36</strain>
    </source>
</reference>
<dbReference type="InterPro" id="IPR015032">
    <property type="entry name" value="ThsB__TIR-like_domain"/>
</dbReference>
<name>A0A5M6CV89_9BACT</name>
<dbReference type="AlphaFoldDB" id="A0A5M6CV89"/>